<dbReference type="SUPFAM" id="SSF53474">
    <property type="entry name" value="alpha/beta-Hydrolases"/>
    <property type="match status" value="1"/>
</dbReference>
<accession>A0A437N3K2</accession>
<evidence type="ECO:0000256" key="2">
    <source>
        <dbReference type="SAM" id="SignalP"/>
    </source>
</evidence>
<proteinExistence type="predicted"/>
<keyword evidence="5" id="KW-1185">Reference proteome</keyword>
<feature type="signal peptide" evidence="2">
    <location>
        <begin position="1"/>
        <end position="17"/>
    </location>
</feature>
<dbReference type="InterPro" id="IPR050300">
    <property type="entry name" value="GDXG_lipolytic_enzyme"/>
</dbReference>
<dbReference type="InterPro" id="IPR002925">
    <property type="entry name" value="Dienelactn_hydro"/>
</dbReference>
<dbReference type="InterPro" id="IPR029058">
    <property type="entry name" value="AB_hydrolase_fold"/>
</dbReference>
<evidence type="ECO:0000259" key="3">
    <source>
        <dbReference type="Pfam" id="PF01738"/>
    </source>
</evidence>
<dbReference type="GO" id="GO:0016787">
    <property type="term" value="F:hydrolase activity"/>
    <property type="evidence" value="ECO:0007669"/>
    <property type="project" value="UniProtKB-KW"/>
</dbReference>
<dbReference type="OrthoDB" id="9771666at2"/>
<keyword evidence="2" id="KW-0732">Signal</keyword>
<sequence length="303" mass="32571">MKRLAWASLFWATSAMAAPGAWVDGVLPVNNPPVMPAVDLPVSLPRANPAHEAWAQQTPDQRLVYNVVTPQILPWPSSLPKDATAPAVLLVPGGGYQFLAMDNEGFDVAKRLDKQGVRVFIVKYRTLPLPDSFAGFKNALAGLFQRGERPASDNRPYAVADTQAAIRYVRGKAAALHVDPAKVGILGFSAGAMTVLATTQANAVDARPDFVGMVYGPTQSSDVPPKAPPLFAVIAADDRFFKDQDLSLIHNWRLSGSGVEFHLYSAGGHGFASQPNGTTSDAWFDQFALWMKASGITAKSDRK</sequence>
<dbReference type="Pfam" id="PF01738">
    <property type="entry name" value="DLH"/>
    <property type="match status" value="1"/>
</dbReference>
<evidence type="ECO:0000256" key="1">
    <source>
        <dbReference type="ARBA" id="ARBA00022801"/>
    </source>
</evidence>
<name>A0A437N3K2_9SPHN</name>
<evidence type="ECO:0000313" key="5">
    <source>
        <dbReference type="Proteomes" id="UP000282837"/>
    </source>
</evidence>
<feature type="chain" id="PRO_5018986498" evidence="2">
    <location>
        <begin position="18"/>
        <end position="303"/>
    </location>
</feature>
<dbReference type="RefSeq" id="WP_127709773.1">
    <property type="nucleotide sequence ID" value="NZ_SACO01000008.1"/>
</dbReference>
<dbReference type="Proteomes" id="UP000282837">
    <property type="component" value="Unassembled WGS sequence"/>
</dbReference>
<dbReference type="Gene3D" id="3.40.50.1820">
    <property type="entry name" value="alpha/beta hydrolase"/>
    <property type="match status" value="1"/>
</dbReference>
<feature type="domain" description="Dienelactone hydrolase" evidence="3">
    <location>
        <begin position="158"/>
        <end position="277"/>
    </location>
</feature>
<gene>
    <name evidence="4" type="ORF">EOE18_11935</name>
</gene>
<organism evidence="4 5">
    <name type="scientific">Novosphingobium umbonatum</name>
    <dbReference type="NCBI Taxonomy" id="1908524"/>
    <lineage>
        <taxon>Bacteria</taxon>
        <taxon>Pseudomonadati</taxon>
        <taxon>Pseudomonadota</taxon>
        <taxon>Alphaproteobacteria</taxon>
        <taxon>Sphingomonadales</taxon>
        <taxon>Sphingomonadaceae</taxon>
        <taxon>Novosphingobium</taxon>
    </lineage>
</organism>
<keyword evidence="1 4" id="KW-0378">Hydrolase</keyword>
<dbReference type="PANTHER" id="PTHR48081">
    <property type="entry name" value="AB HYDROLASE SUPERFAMILY PROTEIN C4A8.06C"/>
    <property type="match status" value="1"/>
</dbReference>
<comment type="caution">
    <text evidence="4">The sequence shown here is derived from an EMBL/GenBank/DDBJ whole genome shotgun (WGS) entry which is preliminary data.</text>
</comment>
<dbReference type="PANTHER" id="PTHR48081:SF6">
    <property type="entry name" value="PEPTIDASE S9 PROLYL OLIGOPEPTIDASE CATALYTIC DOMAIN-CONTAINING PROTEIN"/>
    <property type="match status" value="1"/>
</dbReference>
<reference evidence="4 5" key="1">
    <citation type="submission" date="2019-01" db="EMBL/GenBank/DDBJ databases">
        <authorList>
            <person name="Chen W.-M."/>
        </authorList>
    </citation>
    <scope>NUCLEOTIDE SEQUENCE [LARGE SCALE GENOMIC DNA]</scope>
    <source>
        <strain evidence="4 5">FSY-9</strain>
    </source>
</reference>
<protein>
    <submittedName>
        <fullName evidence="4">Alpha/beta hydrolase</fullName>
    </submittedName>
</protein>
<dbReference type="AlphaFoldDB" id="A0A437N3K2"/>
<evidence type="ECO:0000313" key="4">
    <source>
        <dbReference type="EMBL" id="RVU04495.1"/>
    </source>
</evidence>
<dbReference type="EMBL" id="SACO01000008">
    <property type="protein sequence ID" value="RVU04495.1"/>
    <property type="molecule type" value="Genomic_DNA"/>
</dbReference>